<dbReference type="Pfam" id="PF04940">
    <property type="entry name" value="BLUF"/>
    <property type="match status" value="1"/>
</dbReference>
<proteinExistence type="predicted"/>
<dbReference type="SUPFAM" id="SSF54975">
    <property type="entry name" value="Acylphosphatase/BLUF domain-like"/>
    <property type="match status" value="1"/>
</dbReference>
<comment type="caution">
    <text evidence="2">The sequence shown here is derived from an EMBL/GenBank/DDBJ whole genome shotgun (WGS) entry which is preliminary data.</text>
</comment>
<dbReference type="SMART" id="SM01034">
    <property type="entry name" value="BLUF"/>
    <property type="match status" value="1"/>
</dbReference>
<accession>A0A0F9S243</accession>
<dbReference type="InterPro" id="IPR036046">
    <property type="entry name" value="Acylphosphatase-like_dom_sf"/>
</dbReference>
<evidence type="ECO:0000259" key="1">
    <source>
        <dbReference type="PROSITE" id="PS50925"/>
    </source>
</evidence>
<protein>
    <recommendedName>
        <fullName evidence="1">BLUF domain-containing protein</fullName>
    </recommendedName>
</protein>
<dbReference type="EMBL" id="LAZR01002973">
    <property type="protein sequence ID" value="KKN23413.1"/>
    <property type="molecule type" value="Genomic_DNA"/>
</dbReference>
<feature type="domain" description="BLUF" evidence="1">
    <location>
        <begin position="4"/>
        <end position="95"/>
    </location>
</feature>
<dbReference type="InterPro" id="IPR007024">
    <property type="entry name" value="BLUF_domain"/>
</dbReference>
<dbReference type="GO" id="GO:0009882">
    <property type="term" value="F:blue light photoreceptor activity"/>
    <property type="evidence" value="ECO:0007669"/>
    <property type="project" value="InterPro"/>
</dbReference>
<dbReference type="PROSITE" id="PS50925">
    <property type="entry name" value="BLUF"/>
    <property type="match status" value="1"/>
</dbReference>
<sequence length="145" mass="17268">MTTLRQIIYKSQSTIDYSHQDIETMMAHFRQKNAHFSVTGCLIYFDKTIIQCLEGSKSSIEYIYASICNDIRHQNVELISNQAIEERDFSDWEMAVRYIPKENQTDSKRMLEVIGLYKKEKQLPIETMESRHYFQQFMRSMFGRA</sequence>
<dbReference type="Gene3D" id="3.30.70.100">
    <property type="match status" value="1"/>
</dbReference>
<dbReference type="AlphaFoldDB" id="A0A0F9S243"/>
<evidence type="ECO:0000313" key="2">
    <source>
        <dbReference type="EMBL" id="KKN23413.1"/>
    </source>
</evidence>
<gene>
    <name evidence="2" type="ORF">LCGC14_0905180</name>
</gene>
<dbReference type="GO" id="GO:0071949">
    <property type="term" value="F:FAD binding"/>
    <property type="evidence" value="ECO:0007669"/>
    <property type="project" value="InterPro"/>
</dbReference>
<organism evidence="2">
    <name type="scientific">marine sediment metagenome</name>
    <dbReference type="NCBI Taxonomy" id="412755"/>
    <lineage>
        <taxon>unclassified sequences</taxon>
        <taxon>metagenomes</taxon>
        <taxon>ecological metagenomes</taxon>
    </lineage>
</organism>
<reference evidence="2" key="1">
    <citation type="journal article" date="2015" name="Nature">
        <title>Complex archaea that bridge the gap between prokaryotes and eukaryotes.</title>
        <authorList>
            <person name="Spang A."/>
            <person name="Saw J.H."/>
            <person name="Jorgensen S.L."/>
            <person name="Zaremba-Niedzwiedzka K."/>
            <person name="Martijn J."/>
            <person name="Lind A.E."/>
            <person name="van Eijk R."/>
            <person name="Schleper C."/>
            <person name="Guy L."/>
            <person name="Ettema T.J."/>
        </authorList>
    </citation>
    <scope>NUCLEOTIDE SEQUENCE</scope>
</reference>
<name>A0A0F9S243_9ZZZZ</name>